<evidence type="ECO:0000256" key="1">
    <source>
        <dbReference type="SAM" id="Phobius"/>
    </source>
</evidence>
<keyword evidence="1" id="KW-0472">Membrane</keyword>
<sequence>MSKPTHEVSRHLIKSFEAKALEKRSFAVRFADDLTSLFGSVLFLTINAIVFIAWILINTGKIPSIAVFDPFPFSMLTTVLSLEAIILTVIVLMSQNRQSLISSLREEMGIQVDLIAEREITKVLQLLHTYLKEKGVKIEDPELESMLKEVDTSYLERKLEAQLTNKPPSMVYEVTKPIIKVGSEVEKIATAPIKKVSQELEKTINPKI</sequence>
<evidence type="ECO:0000313" key="2">
    <source>
        <dbReference type="EMBL" id="OGM64422.1"/>
    </source>
</evidence>
<evidence type="ECO:0008006" key="4">
    <source>
        <dbReference type="Google" id="ProtNLM"/>
    </source>
</evidence>
<dbReference type="Pfam" id="PF06210">
    <property type="entry name" value="DUF1003"/>
    <property type="match status" value="1"/>
</dbReference>
<organism evidence="2 3">
    <name type="scientific">Candidatus Woesebacteria bacterium RIFCSPLOWO2_01_FULL_39_25</name>
    <dbReference type="NCBI Taxonomy" id="1802521"/>
    <lineage>
        <taxon>Bacteria</taxon>
        <taxon>Candidatus Woeseibacteriota</taxon>
    </lineage>
</organism>
<protein>
    <recommendedName>
        <fullName evidence="4">DUF1003 domain-containing protein</fullName>
    </recommendedName>
</protein>
<dbReference type="AlphaFoldDB" id="A0A1F8BK73"/>
<feature type="transmembrane region" description="Helical" evidence="1">
    <location>
        <begin position="73"/>
        <end position="93"/>
    </location>
</feature>
<dbReference type="Proteomes" id="UP000176725">
    <property type="component" value="Unassembled WGS sequence"/>
</dbReference>
<dbReference type="InterPro" id="IPR010406">
    <property type="entry name" value="DUF1003"/>
</dbReference>
<feature type="transmembrane region" description="Helical" evidence="1">
    <location>
        <begin position="34"/>
        <end position="57"/>
    </location>
</feature>
<dbReference type="EMBL" id="MGHH01000010">
    <property type="protein sequence ID" value="OGM64422.1"/>
    <property type="molecule type" value="Genomic_DNA"/>
</dbReference>
<keyword evidence="1" id="KW-0812">Transmembrane</keyword>
<evidence type="ECO:0000313" key="3">
    <source>
        <dbReference type="Proteomes" id="UP000176725"/>
    </source>
</evidence>
<dbReference type="PANTHER" id="PTHR41386:SF1">
    <property type="entry name" value="MEMBRANE PROTEIN"/>
    <property type="match status" value="1"/>
</dbReference>
<keyword evidence="1" id="KW-1133">Transmembrane helix</keyword>
<dbReference type="PANTHER" id="PTHR41386">
    <property type="entry name" value="INTEGRAL MEMBRANE PROTEIN-RELATED"/>
    <property type="match status" value="1"/>
</dbReference>
<name>A0A1F8BK73_9BACT</name>
<dbReference type="STRING" id="1802521.A2893_00955"/>
<reference evidence="2 3" key="1">
    <citation type="journal article" date="2016" name="Nat. Commun.">
        <title>Thousands of microbial genomes shed light on interconnected biogeochemical processes in an aquifer system.</title>
        <authorList>
            <person name="Anantharaman K."/>
            <person name="Brown C.T."/>
            <person name="Hug L.A."/>
            <person name="Sharon I."/>
            <person name="Castelle C.J."/>
            <person name="Probst A.J."/>
            <person name="Thomas B.C."/>
            <person name="Singh A."/>
            <person name="Wilkins M.J."/>
            <person name="Karaoz U."/>
            <person name="Brodie E.L."/>
            <person name="Williams K.H."/>
            <person name="Hubbard S.S."/>
            <person name="Banfield J.F."/>
        </authorList>
    </citation>
    <scope>NUCLEOTIDE SEQUENCE [LARGE SCALE GENOMIC DNA]</scope>
</reference>
<accession>A0A1F8BK73</accession>
<comment type="caution">
    <text evidence="2">The sequence shown here is derived from an EMBL/GenBank/DDBJ whole genome shotgun (WGS) entry which is preliminary data.</text>
</comment>
<gene>
    <name evidence="2" type="ORF">A2893_00955</name>
</gene>
<proteinExistence type="predicted"/>